<dbReference type="Proteomes" id="UP000490800">
    <property type="component" value="Unassembled WGS sequence"/>
</dbReference>
<comment type="caution">
    <text evidence="2">The sequence shown here is derived from an EMBL/GenBank/DDBJ whole genome shotgun (WGS) entry which is preliminary data.</text>
</comment>
<reference evidence="2 3" key="1">
    <citation type="journal article" date="2019" name="Microorganisms">
        <title>Paenibacillus lutrae sp. nov., A Chitinolytic Species Isolated from A River Otter in Castril Natural Park, Granada, Spain.</title>
        <authorList>
            <person name="Rodriguez M."/>
            <person name="Reina J.C."/>
            <person name="Bejar V."/>
            <person name="Llamas I."/>
        </authorList>
    </citation>
    <scope>NUCLEOTIDE SEQUENCE [LARGE SCALE GENOMIC DNA]</scope>
    <source>
        <strain evidence="2 3">N10</strain>
    </source>
</reference>
<sequence>MKQTHRKFGDGCRIQSISVMSRTPNLLLGGLTGRIGGSGRLIIWLNKVPAIVMWGSAFYILSGI</sequence>
<organism evidence="2 3">
    <name type="scientific">Paenibacillus lutrae</name>
    <dbReference type="NCBI Taxonomy" id="2078573"/>
    <lineage>
        <taxon>Bacteria</taxon>
        <taxon>Bacillati</taxon>
        <taxon>Bacillota</taxon>
        <taxon>Bacilli</taxon>
        <taxon>Bacillales</taxon>
        <taxon>Paenibacillaceae</taxon>
        <taxon>Paenibacillus</taxon>
    </lineage>
</organism>
<keyword evidence="1" id="KW-1133">Transmembrane helix</keyword>
<dbReference type="RefSeq" id="WP_157338100.1">
    <property type="nucleotide sequence ID" value="NZ_RHLK01000014.1"/>
</dbReference>
<keyword evidence="1" id="KW-0812">Transmembrane</keyword>
<keyword evidence="1" id="KW-0472">Membrane</keyword>
<dbReference type="EMBL" id="RHLK01000014">
    <property type="protein sequence ID" value="MVP01666.1"/>
    <property type="molecule type" value="Genomic_DNA"/>
</dbReference>
<gene>
    <name evidence="2" type="ORF">EDM21_19410</name>
</gene>
<evidence type="ECO:0000256" key="1">
    <source>
        <dbReference type="SAM" id="Phobius"/>
    </source>
</evidence>
<evidence type="ECO:0000313" key="2">
    <source>
        <dbReference type="EMBL" id="MVP01666.1"/>
    </source>
</evidence>
<keyword evidence="3" id="KW-1185">Reference proteome</keyword>
<evidence type="ECO:0000313" key="3">
    <source>
        <dbReference type="Proteomes" id="UP000490800"/>
    </source>
</evidence>
<accession>A0A7X3FKZ1</accession>
<protein>
    <submittedName>
        <fullName evidence="2">Uncharacterized protein</fullName>
    </submittedName>
</protein>
<name>A0A7X3FKZ1_9BACL</name>
<dbReference type="AlphaFoldDB" id="A0A7X3FKZ1"/>
<proteinExistence type="predicted"/>
<feature type="transmembrane region" description="Helical" evidence="1">
    <location>
        <begin position="41"/>
        <end position="61"/>
    </location>
</feature>